<accession>A0ABW0QYB7</accession>
<keyword evidence="1" id="KW-0344">Guanine-nucleotide releasing factor</keyword>
<dbReference type="RefSeq" id="WP_378111902.1">
    <property type="nucleotide sequence ID" value="NZ_JBHSNC010000032.1"/>
</dbReference>
<evidence type="ECO:0000256" key="1">
    <source>
        <dbReference type="ARBA" id="ARBA00022658"/>
    </source>
</evidence>
<dbReference type="PROSITE" id="PS50012">
    <property type="entry name" value="RCC1_3"/>
    <property type="match status" value="4"/>
</dbReference>
<dbReference type="Gene3D" id="3.30.457.10">
    <property type="entry name" value="Copper amine oxidase-like, N-terminal domain"/>
    <property type="match status" value="1"/>
</dbReference>
<evidence type="ECO:0000259" key="3">
    <source>
        <dbReference type="Pfam" id="PF25390"/>
    </source>
</evidence>
<dbReference type="SUPFAM" id="SSF50985">
    <property type="entry name" value="RCC1/BLIP-II"/>
    <property type="match status" value="1"/>
</dbReference>
<comment type="caution">
    <text evidence="4">The sequence shown here is derived from an EMBL/GenBank/DDBJ whole genome shotgun (WGS) entry which is preliminary data.</text>
</comment>
<dbReference type="InterPro" id="IPR000408">
    <property type="entry name" value="Reg_chr_condens"/>
</dbReference>
<dbReference type="SUPFAM" id="SSF55383">
    <property type="entry name" value="Copper amine oxidase, domain N"/>
    <property type="match status" value="1"/>
</dbReference>
<dbReference type="EMBL" id="JBHSNC010000032">
    <property type="protein sequence ID" value="MFC5529966.1"/>
    <property type="molecule type" value="Genomic_DNA"/>
</dbReference>
<dbReference type="InterPro" id="IPR058923">
    <property type="entry name" value="RCC1-like_dom"/>
</dbReference>
<protein>
    <recommendedName>
        <fullName evidence="3">RCC1-like domain-containing protein</fullName>
    </recommendedName>
</protein>
<feature type="domain" description="RCC1-like" evidence="3">
    <location>
        <begin position="55"/>
        <end position="375"/>
    </location>
</feature>
<name>A0ABW0QYB7_9BACL</name>
<evidence type="ECO:0000313" key="5">
    <source>
        <dbReference type="Proteomes" id="UP001596108"/>
    </source>
</evidence>
<dbReference type="InterPro" id="IPR036582">
    <property type="entry name" value="Mao_N_sf"/>
</dbReference>
<dbReference type="Pfam" id="PF25390">
    <property type="entry name" value="WD40_RLD"/>
    <property type="match status" value="1"/>
</dbReference>
<dbReference type="PANTHER" id="PTHR45982">
    <property type="entry name" value="REGULATOR OF CHROMOSOME CONDENSATION"/>
    <property type="match status" value="1"/>
</dbReference>
<dbReference type="PANTHER" id="PTHR45982:SF1">
    <property type="entry name" value="REGULATOR OF CHROMOSOME CONDENSATION"/>
    <property type="match status" value="1"/>
</dbReference>
<dbReference type="PRINTS" id="PR00633">
    <property type="entry name" value="RCCNDNSATION"/>
</dbReference>
<gene>
    <name evidence="4" type="ORF">ACFPQ4_10975</name>
</gene>
<proteinExistence type="predicted"/>
<sequence>MRTTMGSYLRTVLTVAMIVVLTVAMPISVFADGANGASPKLTEKWKSINLYGYPLAIQTDGSVWTWGEEEGKEPTPPTKLLHIDGAEQIVRGIDSIILLKQDGTVWKSDGWRTPDNIAEMVEQTFTRVDGLTDIAKLAGEDVALKRDGTVWVWGNFGSTYSNIVSDYYTPAKIQELSDIVDLAKGSNNVLALKKDGTVWAWGRNTYGQLGDGTISSLDSSLMNITKNHDRKTPAQVLGLPPIKQVASNTYGSYALDVNGNVWKWGSDSYNAPDEHLTPFKVEGLNGVTAVAAGEDHVAALKNDGTVWTWGNNDYGQLGDGTQNHYNTGNGFVKDRDRIEPQQVQGIGRVTSLQVTGNTNVVFTADDQIMSWGINRLSPAPLTELTSGPFDAGNIDLSGFIVEGANLEPAYSAVINDYKLTATGKTFTIKSTAVNPNASIAVDGKPLQGDSMSIPTAGANLHPIEITVTSSDGQHKRSFTLNVQSGTVAVKGKMIVVNGRLLGSTEEAVTKDGVLYIPAPSLLAALDLNGKASLVAGSQQALLNGETVQLPAAPQLIGSKLMVPLKSVQALTGATTSTVVYGEPVTRTVSDSEKKLTTAYQNAASEYKKQAAAYDKAKSAVNSVMATVPAFYVFGEIKEDDPHDVWGYTYPVNVSGVSAPGFLTKSSNIVIKNPDKSKLAFGQYVGGVHYYLGKTTGKGLFGQTVPIYIFGPPPANIASKLNGVNGKLTAAKKQLDKATTSLSTSKNNLLKGVRGEYDKLIKKSPSAGTYLQYAMALVDAATLLNDSNLLKEAKGKVDKAVKYNEYADIFYAVYASRHIDREDRINGYATLADSDPYLLLSALTTAEQYYDVGVLFSQNEDSKDLATYALTKAAKTGNADIKKKAEAQLQKIGK</sequence>
<dbReference type="InterPro" id="IPR009091">
    <property type="entry name" value="RCC1/BLIP-II"/>
</dbReference>
<keyword evidence="2" id="KW-0677">Repeat</keyword>
<keyword evidence="5" id="KW-1185">Reference proteome</keyword>
<dbReference type="Proteomes" id="UP001596108">
    <property type="component" value="Unassembled WGS sequence"/>
</dbReference>
<dbReference type="InterPro" id="IPR051553">
    <property type="entry name" value="Ran_GTPase-activating"/>
</dbReference>
<evidence type="ECO:0000313" key="4">
    <source>
        <dbReference type="EMBL" id="MFC5529966.1"/>
    </source>
</evidence>
<organism evidence="4 5">
    <name type="scientific">Cohnella yongneupensis</name>
    <dbReference type="NCBI Taxonomy" id="425006"/>
    <lineage>
        <taxon>Bacteria</taxon>
        <taxon>Bacillati</taxon>
        <taxon>Bacillota</taxon>
        <taxon>Bacilli</taxon>
        <taxon>Bacillales</taxon>
        <taxon>Paenibacillaceae</taxon>
        <taxon>Cohnella</taxon>
    </lineage>
</organism>
<dbReference type="Gene3D" id="2.130.10.30">
    <property type="entry name" value="Regulator of chromosome condensation 1/beta-lactamase-inhibitor protein II"/>
    <property type="match status" value="1"/>
</dbReference>
<evidence type="ECO:0000256" key="2">
    <source>
        <dbReference type="ARBA" id="ARBA00022737"/>
    </source>
</evidence>
<reference evidence="5" key="1">
    <citation type="journal article" date="2019" name="Int. J. Syst. Evol. Microbiol.">
        <title>The Global Catalogue of Microorganisms (GCM) 10K type strain sequencing project: providing services to taxonomists for standard genome sequencing and annotation.</title>
        <authorList>
            <consortium name="The Broad Institute Genomics Platform"/>
            <consortium name="The Broad Institute Genome Sequencing Center for Infectious Disease"/>
            <person name="Wu L."/>
            <person name="Ma J."/>
        </authorList>
    </citation>
    <scope>NUCLEOTIDE SEQUENCE [LARGE SCALE GENOMIC DNA]</scope>
    <source>
        <strain evidence="5">CGMCC 1.18578</strain>
    </source>
</reference>